<dbReference type="Proteomes" id="UP000265520">
    <property type="component" value="Unassembled WGS sequence"/>
</dbReference>
<sequence length="48" mass="5355">VDLFLLDTLQEWDRKSSSIQASVEEDLCTGSSPDYYCLLLVGWQSSVG</sequence>
<evidence type="ECO:0000313" key="2">
    <source>
        <dbReference type="Proteomes" id="UP000265520"/>
    </source>
</evidence>
<protein>
    <submittedName>
        <fullName evidence="1">Uncharacterized protein</fullName>
    </submittedName>
</protein>
<proteinExistence type="predicted"/>
<name>A0A392TSP1_9FABA</name>
<accession>A0A392TSP1</accession>
<reference evidence="1 2" key="1">
    <citation type="journal article" date="2018" name="Front. Plant Sci.">
        <title>Red Clover (Trifolium pratense) and Zigzag Clover (T. medium) - A Picture of Genomic Similarities and Differences.</title>
        <authorList>
            <person name="Dluhosova J."/>
            <person name="Istvanek J."/>
            <person name="Nedelnik J."/>
            <person name="Repkova J."/>
        </authorList>
    </citation>
    <scope>NUCLEOTIDE SEQUENCE [LARGE SCALE GENOMIC DNA]</scope>
    <source>
        <strain evidence="2">cv. 10/8</strain>
        <tissue evidence="1">Leaf</tissue>
    </source>
</reference>
<evidence type="ECO:0000313" key="1">
    <source>
        <dbReference type="EMBL" id="MCI64072.1"/>
    </source>
</evidence>
<comment type="caution">
    <text evidence="1">The sequence shown here is derived from an EMBL/GenBank/DDBJ whole genome shotgun (WGS) entry which is preliminary data.</text>
</comment>
<organism evidence="1 2">
    <name type="scientific">Trifolium medium</name>
    <dbReference type="NCBI Taxonomy" id="97028"/>
    <lineage>
        <taxon>Eukaryota</taxon>
        <taxon>Viridiplantae</taxon>
        <taxon>Streptophyta</taxon>
        <taxon>Embryophyta</taxon>
        <taxon>Tracheophyta</taxon>
        <taxon>Spermatophyta</taxon>
        <taxon>Magnoliopsida</taxon>
        <taxon>eudicotyledons</taxon>
        <taxon>Gunneridae</taxon>
        <taxon>Pentapetalae</taxon>
        <taxon>rosids</taxon>
        <taxon>fabids</taxon>
        <taxon>Fabales</taxon>
        <taxon>Fabaceae</taxon>
        <taxon>Papilionoideae</taxon>
        <taxon>50 kb inversion clade</taxon>
        <taxon>NPAAA clade</taxon>
        <taxon>Hologalegina</taxon>
        <taxon>IRL clade</taxon>
        <taxon>Trifolieae</taxon>
        <taxon>Trifolium</taxon>
    </lineage>
</organism>
<feature type="non-terminal residue" evidence="1">
    <location>
        <position position="1"/>
    </location>
</feature>
<dbReference type="EMBL" id="LXQA010648737">
    <property type="protein sequence ID" value="MCI64072.1"/>
    <property type="molecule type" value="Genomic_DNA"/>
</dbReference>
<dbReference type="AlphaFoldDB" id="A0A392TSP1"/>
<keyword evidence="2" id="KW-1185">Reference proteome</keyword>